<accession>A0AAD7YNZ1</accession>
<keyword evidence="2" id="KW-1185">Reference proteome</keyword>
<evidence type="ECO:0000313" key="2">
    <source>
        <dbReference type="Proteomes" id="UP001231518"/>
    </source>
</evidence>
<dbReference type="AlphaFoldDB" id="A0AAD7YNZ1"/>
<dbReference type="EMBL" id="JARGEI010000011">
    <property type="protein sequence ID" value="KAJ8723775.1"/>
    <property type="molecule type" value="Genomic_DNA"/>
</dbReference>
<reference evidence="1" key="1">
    <citation type="submission" date="2023-03" db="EMBL/GenBank/DDBJ databases">
        <title>Chromosome-level genomes of two armyworms, Mythimna separata and Mythimna loreyi, provide insights into the biosynthesis and reception of sex pheromones.</title>
        <authorList>
            <person name="Zhao H."/>
        </authorList>
    </citation>
    <scope>NUCLEOTIDE SEQUENCE</scope>
    <source>
        <strain evidence="1">BeijingLab</strain>
        <tissue evidence="1">Pupa</tissue>
    </source>
</reference>
<proteinExistence type="predicted"/>
<organism evidence="1 2">
    <name type="scientific">Mythimna separata</name>
    <name type="common">Oriental armyworm</name>
    <name type="synonym">Pseudaletia separata</name>
    <dbReference type="NCBI Taxonomy" id="271217"/>
    <lineage>
        <taxon>Eukaryota</taxon>
        <taxon>Metazoa</taxon>
        <taxon>Ecdysozoa</taxon>
        <taxon>Arthropoda</taxon>
        <taxon>Hexapoda</taxon>
        <taxon>Insecta</taxon>
        <taxon>Pterygota</taxon>
        <taxon>Neoptera</taxon>
        <taxon>Endopterygota</taxon>
        <taxon>Lepidoptera</taxon>
        <taxon>Glossata</taxon>
        <taxon>Ditrysia</taxon>
        <taxon>Noctuoidea</taxon>
        <taxon>Noctuidae</taxon>
        <taxon>Noctuinae</taxon>
        <taxon>Hadenini</taxon>
        <taxon>Mythimna</taxon>
    </lineage>
</organism>
<name>A0AAD7YNZ1_MYTSE</name>
<sequence length="83" mass="9165">MFRIHTRNMKQCNISNFQVQSPVLVVKLTLDRLEGTQLRALGLLSVYGFNVTYEVRAAAQTPGATSCSAVECRLLGHCLATHD</sequence>
<dbReference type="Proteomes" id="UP001231518">
    <property type="component" value="Chromosome 20"/>
</dbReference>
<protein>
    <submittedName>
        <fullName evidence="1">Uncharacterized protein</fullName>
    </submittedName>
</protein>
<comment type="caution">
    <text evidence="1">The sequence shown here is derived from an EMBL/GenBank/DDBJ whole genome shotgun (WGS) entry which is preliminary data.</text>
</comment>
<evidence type="ECO:0000313" key="1">
    <source>
        <dbReference type="EMBL" id="KAJ8723775.1"/>
    </source>
</evidence>
<gene>
    <name evidence="1" type="ORF">PYW07_007755</name>
</gene>